<dbReference type="KEGG" id="samy:DB32_003909"/>
<evidence type="ECO:0000313" key="2">
    <source>
        <dbReference type="Proteomes" id="UP000034883"/>
    </source>
</evidence>
<gene>
    <name evidence="1" type="ORF">DB32_003909</name>
</gene>
<accession>A0A0F6YJ99</accession>
<dbReference type="Proteomes" id="UP000034883">
    <property type="component" value="Chromosome"/>
</dbReference>
<reference evidence="1 2" key="1">
    <citation type="submission" date="2015-03" db="EMBL/GenBank/DDBJ databases">
        <title>Genome assembly of Sandaracinus amylolyticus DSM 53668.</title>
        <authorList>
            <person name="Sharma G."/>
            <person name="Subramanian S."/>
        </authorList>
    </citation>
    <scope>NUCLEOTIDE SEQUENCE [LARGE SCALE GENOMIC DNA]</scope>
    <source>
        <strain evidence="1 2">DSM 53668</strain>
    </source>
</reference>
<name>A0A0F6YJ99_9BACT</name>
<dbReference type="EMBL" id="CP011125">
    <property type="protein sequence ID" value="AKF06760.1"/>
    <property type="molecule type" value="Genomic_DNA"/>
</dbReference>
<dbReference type="RefSeq" id="WP_053233911.1">
    <property type="nucleotide sequence ID" value="NZ_CP011125.1"/>
</dbReference>
<proteinExistence type="predicted"/>
<dbReference type="AlphaFoldDB" id="A0A0F6YJ99"/>
<evidence type="ECO:0000313" key="1">
    <source>
        <dbReference type="EMBL" id="AKF06760.1"/>
    </source>
</evidence>
<keyword evidence="2" id="KW-1185">Reference proteome</keyword>
<organism evidence="1 2">
    <name type="scientific">Sandaracinus amylolyticus</name>
    <dbReference type="NCBI Taxonomy" id="927083"/>
    <lineage>
        <taxon>Bacteria</taxon>
        <taxon>Pseudomonadati</taxon>
        <taxon>Myxococcota</taxon>
        <taxon>Polyangia</taxon>
        <taxon>Polyangiales</taxon>
        <taxon>Sandaracinaceae</taxon>
        <taxon>Sandaracinus</taxon>
    </lineage>
</organism>
<dbReference type="STRING" id="927083.DB32_003909"/>
<sequence length="317" mass="33611">MLLAAGSALAQTTPLPAEDPHPTARSARSVGGHAYSEFENIELPFVATRVTSRTGIGVSQFELRGERVPRRDLEGDLAQLDQRFVLGIALTEWLGLEVGVHGGAIGGIDYDAGLVIGANGFGGGRLSGVVRVVETDAFLLSLRVDVTAGAAAGIAPARTVIPLLTGQRPPESRLRSPDFSGSRGTLGGSVTGVLTATEWLGFAGSFRAEARRVEFDDVEDDEGWLGGALGASFNFGSLGVPLQILLGSRVSWSFADEIDDLALSIVEPADEVVVEPELGFYYFDPKLPELEVGLSTSFAFSDETRRGRVGLNLAYWF</sequence>
<protein>
    <submittedName>
        <fullName evidence="1">Uncharacterized protein</fullName>
    </submittedName>
</protein>